<dbReference type="InterPro" id="IPR005325">
    <property type="entry name" value="DUF308_memb"/>
</dbReference>
<sequence>MSSSSDFPSGTDPRDVRPQNANETPGTGPLPGAGRGASTGVGAAEHDLTPVGGTLNALANATWQVMLTAGVAAVALGVCVLAWPGATLFVVGILFGVYLLVSGVFQLTAAFGHHVPGHLRALHFVSGALFLLLGLICFRGAAETILLLALWIGFGWLLRGIMLSAAAISTPAMPARGWQVFLGVVTTIAGIVLIVSPFRSIAALTLVAGVWLIVLGLMEIIHAIQLRSRTKMLTAGVPGGGTPGLGTRPHPQT</sequence>
<evidence type="ECO:0000256" key="1">
    <source>
        <dbReference type="SAM" id="MobiDB-lite"/>
    </source>
</evidence>
<feature type="transmembrane region" description="Helical" evidence="2">
    <location>
        <begin position="121"/>
        <end position="142"/>
    </location>
</feature>
<reference evidence="3 4" key="1">
    <citation type="journal article" date="2019" name="Int. J. Syst. Evol. Microbiol.">
        <title>The Global Catalogue of Microorganisms (GCM) 10K type strain sequencing project: providing services to taxonomists for standard genome sequencing and annotation.</title>
        <authorList>
            <consortium name="The Broad Institute Genomics Platform"/>
            <consortium name="The Broad Institute Genome Sequencing Center for Infectious Disease"/>
            <person name="Wu L."/>
            <person name="Ma J."/>
        </authorList>
    </citation>
    <scope>NUCLEOTIDE SEQUENCE [LARGE SCALE GENOMIC DNA]</scope>
    <source>
        <strain evidence="3 4">JCM 7356</strain>
    </source>
</reference>
<dbReference type="RefSeq" id="WP_344636108.1">
    <property type="nucleotide sequence ID" value="NZ_BAAATR010000007.1"/>
</dbReference>
<dbReference type="Pfam" id="PF03729">
    <property type="entry name" value="DUF308"/>
    <property type="match status" value="2"/>
</dbReference>
<comment type="caution">
    <text evidence="3">The sequence shown here is derived from an EMBL/GenBank/DDBJ whole genome shotgun (WGS) entry which is preliminary data.</text>
</comment>
<keyword evidence="2" id="KW-0472">Membrane</keyword>
<name>A0ABN3DS07_9ACTN</name>
<evidence type="ECO:0000256" key="2">
    <source>
        <dbReference type="SAM" id="Phobius"/>
    </source>
</evidence>
<keyword evidence="4" id="KW-1185">Reference proteome</keyword>
<evidence type="ECO:0000313" key="3">
    <source>
        <dbReference type="EMBL" id="GAA2240166.1"/>
    </source>
</evidence>
<dbReference type="PANTHER" id="PTHR34989">
    <property type="entry name" value="PROTEIN HDED"/>
    <property type="match status" value="1"/>
</dbReference>
<dbReference type="Proteomes" id="UP001500305">
    <property type="component" value="Unassembled WGS sequence"/>
</dbReference>
<gene>
    <name evidence="3" type="ORF">GCM10010430_22010</name>
</gene>
<feature type="transmembrane region" description="Helical" evidence="2">
    <location>
        <begin position="204"/>
        <end position="224"/>
    </location>
</feature>
<accession>A0ABN3DS07</accession>
<feature type="transmembrane region" description="Helical" evidence="2">
    <location>
        <begin position="148"/>
        <end position="168"/>
    </location>
</feature>
<dbReference type="EMBL" id="BAAATR010000007">
    <property type="protein sequence ID" value="GAA2240166.1"/>
    <property type="molecule type" value="Genomic_DNA"/>
</dbReference>
<feature type="compositionally biased region" description="Gly residues" evidence="1">
    <location>
        <begin position="29"/>
        <end position="39"/>
    </location>
</feature>
<feature type="transmembrane region" description="Helical" evidence="2">
    <location>
        <begin position="65"/>
        <end position="83"/>
    </location>
</feature>
<proteinExistence type="predicted"/>
<evidence type="ECO:0000313" key="4">
    <source>
        <dbReference type="Proteomes" id="UP001500305"/>
    </source>
</evidence>
<dbReference type="InterPro" id="IPR052712">
    <property type="entry name" value="Acid_resist_chaperone_HdeD"/>
</dbReference>
<organism evidence="3 4">
    <name type="scientific">Kitasatospora cystarginea</name>
    <dbReference type="NCBI Taxonomy" id="58350"/>
    <lineage>
        <taxon>Bacteria</taxon>
        <taxon>Bacillati</taxon>
        <taxon>Actinomycetota</taxon>
        <taxon>Actinomycetes</taxon>
        <taxon>Kitasatosporales</taxon>
        <taxon>Streptomycetaceae</taxon>
        <taxon>Kitasatospora</taxon>
    </lineage>
</organism>
<feature type="transmembrane region" description="Helical" evidence="2">
    <location>
        <begin position="180"/>
        <end position="198"/>
    </location>
</feature>
<feature type="transmembrane region" description="Helical" evidence="2">
    <location>
        <begin position="89"/>
        <end position="109"/>
    </location>
</feature>
<dbReference type="PANTHER" id="PTHR34989:SF1">
    <property type="entry name" value="PROTEIN HDED"/>
    <property type="match status" value="1"/>
</dbReference>
<feature type="region of interest" description="Disordered" evidence="1">
    <location>
        <begin position="1"/>
        <end position="41"/>
    </location>
</feature>
<keyword evidence="2" id="KW-0812">Transmembrane</keyword>
<keyword evidence="2" id="KW-1133">Transmembrane helix</keyword>
<protein>
    <submittedName>
        <fullName evidence="3">HdeD family acid-resistance protein</fullName>
    </submittedName>
</protein>